<feature type="region of interest" description="Disordered" evidence="1">
    <location>
        <begin position="43"/>
        <end position="75"/>
    </location>
</feature>
<organism evidence="4 5">
    <name type="scientific">Listeria monocytogenes serotype 4a (strain M7)</name>
    <dbReference type="NCBI Taxonomy" id="1030009"/>
    <lineage>
        <taxon>Bacteria</taxon>
        <taxon>Bacillati</taxon>
        <taxon>Bacillota</taxon>
        <taxon>Bacilli</taxon>
        <taxon>Bacillales</taxon>
        <taxon>Listeriaceae</taxon>
        <taxon>Listeria</taxon>
    </lineage>
</organism>
<dbReference type="Pfam" id="PF13731">
    <property type="entry name" value="WxL"/>
    <property type="match status" value="1"/>
</dbReference>
<evidence type="ECO:0000256" key="2">
    <source>
        <dbReference type="SAM" id="SignalP"/>
    </source>
</evidence>
<dbReference type="EMBL" id="CP002816">
    <property type="protein sequence ID" value="AEH91587.1"/>
    <property type="molecule type" value="Genomic_DNA"/>
</dbReference>
<sequence length="280" mass="28986">MTSRTVKLTTASLLALGLIVAPVLSGDFASAATSVTQDSKGIVKFDKSTTPDPVPVDPDPIGPDPVVPDPTNPPTGSDGLWILAVSNWDFGTLDSSQLSKGAINVHSKDSKITTYVDTNGNGTQDLPGEVSVIKDVTPFAQVSDLRGSNNGWTLSVTGSEFKDSSTPAKKIAGAELTIPKSIVSSKDSTAQAPTGYDNVTISMTGGAAVPVMAAKDMQTATPTNYNDDQGMGTWNDSFGSAEVSATETSKPKLSIPKNVAVADGTYQSTLTWTLSDTPTV</sequence>
<reference evidence="4 5" key="1">
    <citation type="journal article" date="2011" name="J. Bacteriol.">
        <title>Genome sequence of the nonpathogenic Listeria monocytogenes serovar 4a strain M7.</title>
        <authorList>
            <person name="Chen J."/>
            <person name="Xia Y."/>
            <person name="Cheng C."/>
            <person name="Fang C."/>
            <person name="Shan Y."/>
            <person name="Jin G."/>
            <person name="Fang W."/>
        </authorList>
    </citation>
    <scope>NUCLEOTIDE SEQUENCE [LARGE SCALE GENOMIC DNA]</scope>
    <source>
        <strain evidence="4 5">M7</strain>
    </source>
</reference>
<gene>
    <name evidence="4" type="ordered locus">LMM7_0581</name>
</gene>
<evidence type="ECO:0000313" key="5">
    <source>
        <dbReference type="Proteomes" id="UP000000486"/>
    </source>
</evidence>
<dbReference type="AlphaFoldDB" id="A0A0E0UT08"/>
<dbReference type="InterPro" id="IPR027994">
    <property type="entry name" value="WxL_dom"/>
</dbReference>
<evidence type="ECO:0000256" key="1">
    <source>
        <dbReference type="SAM" id="MobiDB-lite"/>
    </source>
</evidence>
<dbReference type="KEGG" id="lmq:LMM7_0581"/>
<evidence type="ECO:0000313" key="4">
    <source>
        <dbReference type="EMBL" id="AEH91587.1"/>
    </source>
</evidence>
<protein>
    <recommendedName>
        <fullName evidence="3">WxL domain-containing protein</fullName>
    </recommendedName>
</protein>
<accession>A0A0E0UT08</accession>
<dbReference type="Proteomes" id="UP000000486">
    <property type="component" value="Chromosome"/>
</dbReference>
<name>A0A0E0UT08_LISMM</name>
<feature type="chain" id="PRO_5038793324" description="WxL domain-containing protein" evidence="2">
    <location>
        <begin position="26"/>
        <end position="280"/>
    </location>
</feature>
<dbReference type="PATRIC" id="fig|1030009.3.peg.571"/>
<keyword evidence="2" id="KW-0732">Signal</keyword>
<feature type="domain" description="WxL" evidence="3">
    <location>
        <begin position="34"/>
        <end position="278"/>
    </location>
</feature>
<proteinExistence type="predicted"/>
<feature type="compositionally biased region" description="Pro residues" evidence="1">
    <location>
        <begin position="52"/>
        <end position="73"/>
    </location>
</feature>
<feature type="signal peptide" evidence="2">
    <location>
        <begin position="1"/>
        <end position="25"/>
    </location>
</feature>
<evidence type="ECO:0000259" key="3">
    <source>
        <dbReference type="Pfam" id="PF13731"/>
    </source>
</evidence>
<dbReference type="RefSeq" id="WP_012581858.1">
    <property type="nucleotide sequence ID" value="NC_017537.1"/>
</dbReference>
<dbReference type="HOGENOM" id="CLU_067278_2_0_9"/>